<evidence type="ECO:0000259" key="1">
    <source>
        <dbReference type="Pfam" id="PF01636"/>
    </source>
</evidence>
<gene>
    <name evidence="2" type="ORF">MHIP_40000</name>
</gene>
<keyword evidence="3" id="KW-1185">Reference proteome</keyword>
<evidence type="ECO:0000313" key="3">
    <source>
        <dbReference type="Proteomes" id="UP000465304"/>
    </source>
</evidence>
<sequence length="314" mass="33949">MTPDEIAARTARAVEAATATGRGYGLPVDEPRVLYDLFSVIVHLAPAPVVVRVPTVLPRSYLESPARQTAQQRSEIAVAGWLADHGHPVVAPSSLVPREPVRREGFSMTFWEFVEEVPDAVLDVERRFEATARLHAALRGYDGSHLGFWTPFNDYIPDGLGELGHRPDLLSPADHARAQREWSLIASVFASRTASAKAFPGADLQTIHGDAPFHNLICTTDGELWSDFELVTTGPVESDLAMAGPEAVAAYNDAARRLGLRPVDERVLRVTEAAALLAAVACLAMAPQLPLLVDAVTPVVEQWRVGPSVTDMIG</sequence>
<accession>A0A7I9ZS16</accession>
<reference evidence="2 3" key="1">
    <citation type="journal article" date="2019" name="Emerg. Microbes Infect.">
        <title>Comprehensive subspecies identification of 175 nontuberculous mycobacteria species based on 7547 genomic profiles.</title>
        <authorList>
            <person name="Matsumoto Y."/>
            <person name="Kinjo T."/>
            <person name="Motooka D."/>
            <person name="Nabeya D."/>
            <person name="Jung N."/>
            <person name="Uechi K."/>
            <person name="Horii T."/>
            <person name="Iida T."/>
            <person name="Fujita J."/>
            <person name="Nakamura S."/>
        </authorList>
    </citation>
    <scope>NUCLEOTIDE SEQUENCE [LARGE SCALE GENOMIC DNA]</scope>
    <source>
        <strain evidence="2 3">JCM 30996</strain>
    </source>
</reference>
<name>A0A7I9ZS16_9MYCO</name>
<dbReference type="Proteomes" id="UP000465304">
    <property type="component" value="Unassembled WGS sequence"/>
</dbReference>
<dbReference type="InterPro" id="IPR002575">
    <property type="entry name" value="Aminoglycoside_PTrfase"/>
</dbReference>
<dbReference type="Pfam" id="PF01636">
    <property type="entry name" value="APH"/>
    <property type="match status" value="1"/>
</dbReference>
<proteinExistence type="predicted"/>
<dbReference type="InterPro" id="IPR011009">
    <property type="entry name" value="Kinase-like_dom_sf"/>
</dbReference>
<dbReference type="SUPFAM" id="SSF56112">
    <property type="entry name" value="Protein kinase-like (PK-like)"/>
    <property type="match status" value="1"/>
</dbReference>
<organism evidence="2 3">
    <name type="scientific">Mycolicibacterium hippocampi</name>
    <dbReference type="NCBI Taxonomy" id="659824"/>
    <lineage>
        <taxon>Bacteria</taxon>
        <taxon>Bacillati</taxon>
        <taxon>Actinomycetota</taxon>
        <taxon>Actinomycetes</taxon>
        <taxon>Mycobacteriales</taxon>
        <taxon>Mycobacteriaceae</taxon>
        <taxon>Mycolicibacterium</taxon>
    </lineage>
</organism>
<evidence type="ECO:0000313" key="2">
    <source>
        <dbReference type="EMBL" id="GFH03517.1"/>
    </source>
</evidence>
<comment type="caution">
    <text evidence="2">The sequence shown here is derived from an EMBL/GenBank/DDBJ whole genome shotgun (WGS) entry which is preliminary data.</text>
</comment>
<protein>
    <recommendedName>
        <fullName evidence="1">Aminoglycoside phosphotransferase domain-containing protein</fullName>
    </recommendedName>
</protein>
<dbReference type="EMBL" id="BLLB01000002">
    <property type="protein sequence ID" value="GFH03517.1"/>
    <property type="molecule type" value="Genomic_DNA"/>
</dbReference>
<feature type="domain" description="Aminoglycoside phosphotransferase" evidence="1">
    <location>
        <begin position="64"/>
        <end position="244"/>
    </location>
</feature>
<dbReference type="AlphaFoldDB" id="A0A7I9ZS16"/>